<evidence type="ECO:0000313" key="3">
    <source>
        <dbReference type="Proteomes" id="UP000269945"/>
    </source>
</evidence>
<organism evidence="2 3">
    <name type="scientific">Gulo gulo</name>
    <name type="common">Wolverine</name>
    <name type="synonym">Gluton</name>
    <dbReference type="NCBI Taxonomy" id="48420"/>
    <lineage>
        <taxon>Eukaryota</taxon>
        <taxon>Metazoa</taxon>
        <taxon>Chordata</taxon>
        <taxon>Craniata</taxon>
        <taxon>Vertebrata</taxon>
        <taxon>Euteleostomi</taxon>
        <taxon>Mammalia</taxon>
        <taxon>Eutheria</taxon>
        <taxon>Laurasiatheria</taxon>
        <taxon>Carnivora</taxon>
        <taxon>Caniformia</taxon>
        <taxon>Musteloidea</taxon>
        <taxon>Mustelidae</taxon>
        <taxon>Guloninae</taxon>
        <taxon>Gulo</taxon>
    </lineage>
</organism>
<comment type="caution">
    <text evidence="2">The sequence shown here is derived from an EMBL/GenBank/DDBJ whole genome shotgun (WGS) entry which is preliminary data.</text>
</comment>
<feature type="compositionally biased region" description="Polar residues" evidence="1">
    <location>
        <begin position="71"/>
        <end position="86"/>
    </location>
</feature>
<dbReference type="Proteomes" id="UP000269945">
    <property type="component" value="Unassembled WGS sequence"/>
</dbReference>
<reference evidence="2 3" key="1">
    <citation type="submission" date="2018-10" db="EMBL/GenBank/DDBJ databases">
        <authorList>
            <person name="Ekblom R."/>
            <person name="Jareborg N."/>
        </authorList>
    </citation>
    <scope>NUCLEOTIDE SEQUENCE [LARGE SCALE GENOMIC DNA]</scope>
    <source>
        <tissue evidence="2">Muscle</tissue>
    </source>
</reference>
<feature type="compositionally biased region" description="Basic and acidic residues" evidence="1">
    <location>
        <begin position="1"/>
        <end position="21"/>
    </location>
</feature>
<accession>A0A9X9Q0J6</accession>
<feature type="region of interest" description="Disordered" evidence="1">
    <location>
        <begin position="1"/>
        <end position="37"/>
    </location>
</feature>
<keyword evidence="3" id="KW-1185">Reference proteome</keyword>
<name>A0A9X9Q0J6_GULGU</name>
<evidence type="ECO:0000313" key="2">
    <source>
        <dbReference type="EMBL" id="VCW85093.1"/>
    </source>
</evidence>
<dbReference type="EMBL" id="CYRY02015029">
    <property type="protein sequence ID" value="VCW85093.1"/>
    <property type="molecule type" value="Genomic_DNA"/>
</dbReference>
<dbReference type="AlphaFoldDB" id="A0A9X9Q0J6"/>
<proteinExistence type="predicted"/>
<gene>
    <name evidence="2" type="ORF">BN2614_LOCUS1</name>
</gene>
<sequence>MPQHPTGDRQSQHDKPPRVRSPECPSLQSHPQAPEQAEVQLRCLQNCQQGCLQGRVVPASPPSGPASLVSRTQSSLATKTPSTPAQGLTGRK</sequence>
<evidence type="ECO:0000256" key="1">
    <source>
        <dbReference type="SAM" id="MobiDB-lite"/>
    </source>
</evidence>
<feature type="region of interest" description="Disordered" evidence="1">
    <location>
        <begin position="54"/>
        <end position="92"/>
    </location>
</feature>
<protein>
    <submittedName>
        <fullName evidence="2">Uncharacterized protein</fullName>
    </submittedName>
</protein>